<dbReference type="Proteomes" id="UP001236585">
    <property type="component" value="Chromosome"/>
</dbReference>
<gene>
    <name evidence="9" type="primary">eccE</name>
    <name evidence="9" type="ORF">PT015_05570</name>
</gene>
<feature type="transmembrane region" description="Helical" evidence="7">
    <location>
        <begin position="12"/>
        <end position="33"/>
    </location>
</feature>
<evidence type="ECO:0000256" key="3">
    <source>
        <dbReference type="ARBA" id="ARBA00022475"/>
    </source>
</evidence>
<evidence type="ECO:0000256" key="2">
    <source>
        <dbReference type="ARBA" id="ARBA00007759"/>
    </source>
</evidence>
<keyword evidence="5 7" id="KW-1133">Transmembrane helix</keyword>
<evidence type="ECO:0000259" key="8">
    <source>
        <dbReference type="Pfam" id="PF11203"/>
    </source>
</evidence>
<keyword evidence="4 7" id="KW-0812">Transmembrane</keyword>
<feature type="domain" description="Type VII secretion system protein EccE" evidence="8">
    <location>
        <begin position="188"/>
        <end position="278"/>
    </location>
</feature>
<dbReference type="RefSeq" id="WP_285189420.1">
    <property type="nucleotide sequence ID" value="NZ_CP126981.1"/>
</dbReference>
<evidence type="ECO:0000256" key="1">
    <source>
        <dbReference type="ARBA" id="ARBA00004236"/>
    </source>
</evidence>
<dbReference type="InterPro" id="IPR021368">
    <property type="entry name" value="T7SS_EccE"/>
</dbReference>
<organism evidence="9 10">
    <name type="scientific">Candidatus Mycobacterium wuenschmannii</name>
    <dbReference type="NCBI Taxonomy" id="3027808"/>
    <lineage>
        <taxon>Bacteria</taxon>
        <taxon>Bacillati</taxon>
        <taxon>Actinomycetota</taxon>
        <taxon>Actinomycetes</taxon>
        <taxon>Mycobacteriales</taxon>
        <taxon>Mycobacteriaceae</taxon>
        <taxon>Mycobacterium</taxon>
    </lineage>
</organism>
<keyword evidence="3" id="KW-1003">Cell membrane</keyword>
<name>A0ABY8W3A8_9MYCO</name>
<dbReference type="Pfam" id="PF11203">
    <property type="entry name" value="EccE"/>
    <property type="match status" value="1"/>
</dbReference>
<reference evidence="9 10" key="1">
    <citation type="journal article" date="2023" name="Microbiol. Resour. Announc.">
        <title>Complete Genome Sequence of Mycobacterium wuenschmanii, a novel Nontuberculous Mycobacterium Isolated from a captive population of Amazon Milk Frogs.</title>
        <authorList>
            <person name="Hicks J."/>
            <person name="Zeineldin M."/>
            <person name="Ward H."/>
            <person name="Wuenschmann A."/>
            <person name="Camp P."/>
            <person name="Farrell D."/>
            <person name="Lehman K."/>
            <person name="Thacker T."/>
            <person name="Cuthbert E."/>
        </authorList>
    </citation>
    <scope>NUCLEOTIDE SEQUENCE [LARGE SCALE GENOMIC DNA]</scope>
    <source>
        <strain evidence="9 10">Wuenschmanii</strain>
    </source>
</reference>
<dbReference type="EMBL" id="CP126981">
    <property type="protein sequence ID" value="WIM88942.1"/>
    <property type="molecule type" value="Genomic_DNA"/>
</dbReference>
<accession>A0ABY8W3A8</accession>
<keyword evidence="10" id="KW-1185">Reference proteome</keyword>
<protein>
    <submittedName>
        <fullName evidence="9">Type VII secretion protein EccE</fullName>
    </submittedName>
</protein>
<comment type="similarity">
    <text evidence="2">Belongs to the EccE family.</text>
</comment>
<keyword evidence="6 7" id="KW-0472">Membrane</keyword>
<sequence length="390" mass="42359">MKAQREYGLSLSWARVTTVFLIDVALLVIASHLPDSWQADRNLTLWIGVGLAVILTVVALLTNGGVPVSSAPIARVRNWYADPEALTVGCTPAIDHRRQFSRDTVGIREHDGKLIAVIAVDGAGEQGRHRHRDGLATTIPLEAVVTSLRQFDVRLDSVDVISVGARTASKGVQAAARDDFGGDRRPIEERNTWLVLRMDPQHNVSAVAARDSVACTLAAATERLANDLDGRSCVARPLTADEIVDVDDAVLAGLQPAHVRPFWRYLKTPDGYVTSFWVSPGDITSETLEELWLTDADTTVMTIRIIAEGHEADVSVWVRYHSDKRLRKEAFSGLNRLTGRQLGAVAASLPAPTSRRPLPMPSRTLGHTEDILVPVGAVAGQQASGFEALR</sequence>
<comment type="subcellular location">
    <subcellularLocation>
        <location evidence="1">Cell membrane</location>
    </subcellularLocation>
</comment>
<evidence type="ECO:0000256" key="7">
    <source>
        <dbReference type="SAM" id="Phobius"/>
    </source>
</evidence>
<evidence type="ECO:0000256" key="4">
    <source>
        <dbReference type="ARBA" id="ARBA00022692"/>
    </source>
</evidence>
<proteinExistence type="inferred from homology"/>
<dbReference type="InterPro" id="IPR050051">
    <property type="entry name" value="EccE_dom"/>
</dbReference>
<evidence type="ECO:0000313" key="10">
    <source>
        <dbReference type="Proteomes" id="UP001236585"/>
    </source>
</evidence>
<evidence type="ECO:0000256" key="6">
    <source>
        <dbReference type="ARBA" id="ARBA00023136"/>
    </source>
</evidence>
<dbReference type="NCBIfam" id="TIGR03923">
    <property type="entry name" value="T7SS_EccE"/>
    <property type="match status" value="1"/>
</dbReference>
<feature type="transmembrane region" description="Helical" evidence="7">
    <location>
        <begin position="45"/>
        <end position="68"/>
    </location>
</feature>
<evidence type="ECO:0000256" key="5">
    <source>
        <dbReference type="ARBA" id="ARBA00022989"/>
    </source>
</evidence>
<evidence type="ECO:0000313" key="9">
    <source>
        <dbReference type="EMBL" id="WIM88942.1"/>
    </source>
</evidence>